<dbReference type="GO" id="GO:0016705">
    <property type="term" value="F:oxidoreductase activity, acting on paired donors, with incorporation or reduction of molecular oxygen"/>
    <property type="evidence" value="ECO:0007669"/>
    <property type="project" value="InterPro"/>
</dbReference>
<proteinExistence type="predicted"/>
<organism evidence="7 8">
    <name type="scientific">Cupriavidus lacunae</name>
    <dbReference type="NCBI Taxonomy" id="2666307"/>
    <lineage>
        <taxon>Bacteria</taxon>
        <taxon>Pseudomonadati</taxon>
        <taxon>Pseudomonadota</taxon>
        <taxon>Betaproteobacteria</taxon>
        <taxon>Burkholderiales</taxon>
        <taxon>Burkholderiaceae</taxon>
        <taxon>Cupriavidus</taxon>
    </lineage>
</organism>
<dbReference type="PANTHER" id="PTHR30011">
    <property type="entry name" value="ALKANESULFONATE MONOOXYGENASE-RELATED"/>
    <property type="match status" value="1"/>
</dbReference>
<keyword evidence="4" id="KW-0503">Monooxygenase</keyword>
<dbReference type="Proteomes" id="UP000255165">
    <property type="component" value="Unassembled WGS sequence"/>
</dbReference>
<evidence type="ECO:0000256" key="3">
    <source>
        <dbReference type="ARBA" id="ARBA00023002"/>
    </source>
</evidence>
<dbReference type="NCBIfam" id="TIGR03571">
    <property type="entry name" value="lucif_BA3436"/>
    <property type="match status" value="1"/>
</dbReference>
<evidence type="ECO:0000256" key="1">
    <source>
        <dbReference type="ARBA" id="ARBA00022630"/>
    </source>
</evidence>
<evidence type="ECO:0000256" key="2">
    <source>
        <dbReference type="ARBA" id="ARBA00022643"/>
    </source>
</evidence>
<name>A0A370NSK5_9BURK</name>
<keyword evidence="8" id="KW-1185">Reference proteome</keyword>
<dbReference type="GO" id="GO:0004497">
    <property type="term" value="F:monooxygenase activity"/>
    <property type="evidence" value="ECO:0007669"/>
    <property type="project" value="UniProtKB-KW"/>
</dbReference>
<evidence type="ECO:0000313" key="8">
    <source>
        <dbReference type="Proteomes" id="UP000255165"/>
    </source>
</evidence>
<gene>
    <name evidence="7" type="ORF">DN412_19485</name>
</gene>
<dbReference type="AlphaFoldDB" id="A0A370NSK5"/>
<keyword evidence="1" id="KW-0285">Flavoprotein</keyword>
<accession>A0A370NSK5</accession>
<dbReference type="SUPFAM" id="SSF51679">
    <property type="entry name" value="Bacterial luciferase-like"/>
    <property type="match status" value="1"/>
</dbReference>
<feature type="domain" description="Luciferase-like" evidence="6">
    <location>
        <begin position="33"/>
        <end position="243"/>
    </location>
</feature>
<comment type="caution">
    <text evidence="7">The sequence shown here is derived from an EMBL/GenBank/DDBJ whole genome shotgun (WGS) entry which is preliminary data.</text>
</comment>
<dbReference type="InterPro" id="IPR051260">
    <property type="entry name" value="Diverse_substr_monoxygenases"/>
</dbReference>
<reference evidence="8" key="1">
    <citation type="submission" date="2018-06" db="EMBL/GenBank/DDBJ databases">
        <authorList>
            <person name="Feng T."/>
            <person name="Jeon C.O."/>
        </authorList>
    </citation>
    <scope>NUCLEOTIDE SEQUENCE [LARGE SCALE GENOMIC DNA]</scope>
    <source>
        <strain evidence="8">S23</strain>
    </source>
</reference>
<dbReference type="Pfam" id="PF00296">
    <property type="entry name" value="Bac_luciferase"/>
    <property type="match status" value="1"/>
</dbReference>
<dbReference type="Gene3D" id="3.20.20.30">
    <property type="entry name" value="Luciferase-like domain"/>
    <property type="match status" value="1"/>
</dbReference>
<dbReference type="PANTHER" id="PTHR30011:SF16">
    <property type="entry name" value="C2H2 FINGER DOMAIN TRANSCRIPTION FACTOR (EUROFUNG)-RELATED"/>
    <property type="match status" value="1"/>
</dbReference>
<dbReference type="InterPro" id="IPR036661">
    <property type="entry name" value="Luciferase-like_sf"/>
</dbReference>
<dbReference type="RefSeq" id="WP_115213166.1">
    <property type="nucleotide sequence ID" value="NZ_QKWJ01000024.1"/>
</dbReference>
<evidence type="ECO:0000259" key="6">
    <source>
        <dbReference type="Pfam" id="PF00296"/>
    </source>
</evidence>
<keyword evidence="3" id="KW-0560">Oxidoreductase</keyword>
<evidence type="ECO:0000313" key="7">
    <source>
        <dbReference type="EMBL" id="RDK08602.1"/>
    </source>
</evidence>
<keyword evidence="2" id="KW-0288">FMN</keyword>
<evidence type="ECO:0000256" key="5">
    <source>
        <dbReference type="SAM" id="MobiDB-lite"/>
    </source>
</evidence>
<protein>
    <submittedName>
        <fullName evidence="7">LLM class flavin-dependent oxidoreductase</fullName>
    </submittedName>
</protein>
<sequence>MLTPSPYVPQRNPGFARMFARGRLTLGVLFAIESYPGDAPTMRDQISLARGAEQAGFAALGVRDVPLRDPGFGDLGQIYDPWTWLGYVAGQTDSIALFTAAIVLPLRHPLHTAKAAASIDQLTGGRLVLGIASGDRAIEFPAFGIEHEARGAMFREQVEYLDTVWGQTYPQIRSSYGTLQAADPVPKPVSKRVPLIVTGNSQQSIDWIAREADGWITYARELEIQAGRIRQWHASVEAAAPDAFKPFAQPYHIDLVADPDAAPTPIHGGHRLGRGWLMRYLEGLERAGANHVLFNLKYGSRPAEAVLDELATHVLPRFPALDGRTTGHSRRGRAARTSTCVG</sequence>
<evidence type="ECO:0000256" key="4">
    <source>
        <dbReference type="ARBA" id="ARBA00023033"/>
    </source>
</evidence>
<feature type="region of interest" description="Disordered" evidence="5">
    <location>
        <begin position="322"/>
        <end position="342"/>
    </location>
</feature>
<dbReference type="InterPro" id="IPR020020">
    <property type="entry name" value="Luciferase-type_oxidoreductase"/>
</dbReference>
<dbReference type="EMBL" id="QKWJ01000024">
    <property type="protein sequence ID" value="RDK08602.1"/>
    <property type="molecule type" value="Genomic_DNA"/>
</dbReference>
<dbReference type="InterPro" id="IPR011251">
    <property type="entry name" value="Luciferase-like_dom"/>
</dbReference>